<feature type="chain" id="PRO_5016025582" evidence="1">
    <location>
        <begin position="22"/>
        <end position="186"/>
    </location>
</feature>
<dbReference type="InterPro" id="IPR036378">
    <property type="entry name" value="FAS1_dom_sf"/>
</dbReference>
<dbReference type="GO" id="GO:0005615">
    <property type="term" value="C:extracellular space"/>
    <property type="evidence" value="ECO:0007669"/>
    <property type="project" value="TreeGrafter"/>
</dbReference>
<dbReference type="EMBL" id="QJSU01000009">
    <property type="protein sequence ID" value="PYE38083.1"/>
    <property type="molecule type" value="Genomic_DNA"/>
</dbReference>
<reference evidence="3 4" key="1">
    <citation type="submission" date="2018-06" db="EMBL/GenBank/DDBJ databases">
        <title>Genomic Encyclopedia of Type Strains, Phase III (KMG-III): the genomes of soil and plant-associated and newly described type strains.</title>
        <authorList>
            <person name="Whitman W."/>
        </authorList>
    </citation>
    <scope>NUCLEOTIDE SEQUENCE [LARGE SCALE GENOMIC DNA]</scope>
    <source>
        <strain evidence="3 4">CECT 5889</strain>
    </source>
</reference>
<dbReference type="SUPFAM" id="SSF82153">
    <property type="entry name" value="FAS1 domain"/>
    <property type="match status" value="1"/>
</dbReference>
<dbReference type="PROSITE" id="PS51257">
    <property type="entry name" value="PROKAR_LIPOPROTEIN"/>
    <property type="match status" value="1"/>
</dbReference>
<evidence type="ECO:0000256" key="1">
    <source>
        <dbReference type="SAM" id="SignalP"/>
    </source>
</evidence>
<organism evidence="3 4">
    <name type="scientific">Psychrobacter fozii</name>
    <dbReference type="NCBI Taxonomy" id="198480"/>
    <lineage>
        <taxon>Bacteria</taxon>
        <taxon>Pseudomonadati</taxon>
        <taxon>Pseudomonadota</taxon>
        <taxon>Gammaproteobacteria</taxon>
        <taxon>Moraxellales</taxon>
        <taxon>Moraxellaceae</taxon>
        <taxon>Psychrobacter</taxon>
    </lineage>
</organism>
<dbReference type="PANTHER" id="PTHR10900">
    <property type="entry name" value="PERIOSTIN-RELATED"/>
    <property type="match status" value="1"/>
</dbReference>
<name>A0A2V4UCZ4_9GAMM</name>
<dbReference type="OrthoDB" id="9800666at2"/>
<evidence type="ECO:0000313" key="4">
    <source>
        <dbReference type="Proteomes" id="UP000247746"/>
    </source>
</evidence>
<dbReference type="AlphaFoldDB" id="A0A2V4UCZ4"/>
<proteinExistence type="predicted"/>
<dbReference type="InterPro" id="IPR000782">
    <property type="entry name" value="FAS1_domain"/>
</dbReference>
<evidence type="ECO:0000313" key="3">
    <source>
        <dbReference type="EMBL" id="PYE38083.1"/>
    </source>
</evidence>
<keyword evidence="4" id="KW-1185">Reference proteome</keyword>
<dbReference type="Gene3D" id="2.30.180.10">
    <property type="entry name" value="FAS1 domain"/>
    <property type="match status" value="1"/>
</dbReference>
<dbReference type="PROSITE" id="PS50213">
    <property type="entry name" value="FAS1"/>
    <property type="match status" value="1"/>
</dbReference>
<dbReference type="InterPro" id="IPR050904">
    <property type="entry name" value="Adhesion/Biosynth-related"/>
</dbReference>
<protein>
    <submittedName>
        <fullName evidence="3">Putative surface protein with fasciclin (FAS1) repeats</fullName>
    </submittedName>
</protein>
<keyword evidence="1" id="KW-0732">Signal</keyword>
<dbReference type="FunFam" id="2.30.180.10:FF:000032">
    <property type="entry name" value="Fasciclin domain-containing protein, putative"/>
    <property type="match status" value="1"/>
</dbReference>
<dbReference type="PANTHER" id="PTHR10900:SF77">
    <property type="entry name" value="FI19380P1"/>
    <property type="match status" value="1"/>
</dbReference>
<comment type="caution">
    <text evidence="3">The sequence shown here is derived from an EMBL/GenBank/DDBJ whole genome shotgun (WGS) entry which is preliminary data.</text>
</comment>
<dbReference type="Proteomes" id="UP000247746">
    <property type="component" value="Unassembled WGS sequence"/>
</dbReference>
<evidence type="ECO:0000259" key="2">
    <source>
        <dbReference type="PROSITE" id="PS50213"/>
    </source>
</evidence>
<dbReference type="Pfam" id="PF02469">
    <property type="entry name" value="Fasciclin"/>
    <property type="match status" value="1"/>
</dbReference>
<gene>
    <name evidence="3" type="ORF">DFP82_10930</name>
</gene>
<feature type="signal peptide" evidence="1">
    <location>
        <begin position="1"/>
        <end position="21"/>
    </location>
</feature>
<accession>A0A2V4UCZ4</accession>
<dbReference type="SMART" id="SM00554">
    <property type="entry name" value="FAS1"/>
    <property type="match status" value="1"/>
</dbReference>
<dbReference type="RefSeq" id="WP_110923895.1">
    <property type="nucleotide sequence ID" value="NZ_CAJGZD010000009.1"/>
</dbReference>
<sequence>MKLTKIAAIGTLALSVAGLSACNNMTPSDSTDAATQTPTSSQAMSDMNVVQVAQSNADFSLLVEAVQAAGIAEPLSNPNANFTIFAPTNEAFAQVLQETGMTKAQLFANKPLLTKILGYHVINGAAPVYAADVKPGNIAMLSKDTLMVTAKGQLQDENGRTANILKTDIAATNGVVHVIDKVLLPK</sequence>
<feature type="domain" description="FAS1" evidence="2">
    <location>
        <begin position="46"/>
        <end position="183"/>
    </location>
</feature>